<dbReference type="AlphaFoldDB" id="A0A1D8P841"/>
<accession>A0A1D8P841</accession>
<protein>
    <submittedName>
        <fullName evidence="1">Uncharacterized protein</fullName>
    </submittedName>
</protein>
<gene>
    <name evidence="1" type="ORF">LPB138_08665</name>
</gene>
<evidence type="ECO:0000313" key="2">
    <source>
        <dbReference type="Proteomes" id="UP000176050"/>
    </source>
</evidence>
<dbReference type="Proteomes" id="UP000176050">
    <property type="component" value="Chromosome"/>
</dbReference>
<organism evidence="1 2">
    <name type="scientific">Urechidicola croceus</name>
    <dbReference type="NCBI Taxonomy" id="1850246"/>
    <lineage>
        <taxon>Bacteria</taxon>
        <taxon>Pseudomonadati</taxon>
        <taxon>Bacteroidota</taxon>
        <taxon>Flavobacteriia</taxon>
        <taxon>Flavobacteriales</taxon>
        <taxon>Flavobacteriaceae</taxon>
        <taxon>Urechidicola</taxon>
    </lineage>
</organism>
<sequence length="69" mass="7884">MDFDNSLFEDTPIEFKEINHTDFDSNLYKVEPKEIVEPNDEGYLSDNLIPILTKDLHEKNTTVINAGVG</sequence>
<keyword evidence="2" id="KW-1185">Reference proteome</keyword>
<dbReference type="KEGG" id="lul:LPB138_08665"/>
<dbReference type="EMBL" id="CP017478">
    <property type="protein sequence ID" value="AOW20742.1"/>
    <property type="molecule type" value="Genomic_DNA"/>
</dbReference>
<evidence type="ECO:0000313" key="1">
    <source>
        <dbReference type="EMBL" id="AOW20742.1"/>
    </source>
</evidence>
<name>A0A1D8P841_9FLAO</name>
<dbReference type="RefSeq" id="WP_070236906.1">
    <property type="nucleotide sequence ID" value="NZ_CP017478.1"/>
</dbReference>
<dbReference type="STRING" id="1850246.LPB138_08665"/>
<proteinExistence type="predicted"/>
<reference evidence="1 2" key="1">
    <citation type="submission" date="2016-10" db="EMBL/GenBank/DDBJ databases">
        <title>Lutibacter sp. LPB0138, isolated from marine gastropod.</title>
        <authorList>
            <person name="Kim E."/>
            <person name="Yi H."/>
        </authorList>
    </citation>
    <scope>NUCLEOTIDE SEQUENCE [LARGE SCALE GENOMIC DNA]</scope>
    <source>
        <strain evidence="1 2">LPB0138</strain>
    </source>
</reference>